<feature type="domain" description="Cyclic nucleotide-binding" evidence="10">
    <location>
        <begin position="84"/>
        <end position="188"/>
    </location>
</feature>
<evidence type="ECO:0000256" key="6">
    <source>
        <dbReference type="ARBA" id="ARBA00023136"/>
    </source>
</evidence>
<dbReference type="InterPro" id="IPR018488">
    <property type="entry name" value="cNMP-bd_CS"/>
</dbReference>
<feature type="region of interest" description="Disordered" evidence="9">
    <location>
        <begin position="204"/>
        <end position="235"/>
    </location>
</feature>
<dbReference type="PANTHER" id="PTHR45638">
    <property type="entry name" value="CYCLIC NUCLEOTIDE-GATED CATION CHANNEL SUBUNIT A"/>
    <property type="match status" value="1"/>
</dbReference>
<evidence type="ECO:0000256" key="4">
    <source>
        <dbReference type="ARBA" id="ARBA00022989"/>
    </source>
</evidence>
<evidence type="ECO:0000256" key="5">
    <source>
        <dbReference type="ARBA" id="ARBA00023065"/>
    </source>
</evidence>
<proteinExistence type="predicted"/>
<dbReference type="PROSITE" id="PS50042">
    <property type="entry name" value="CNMP_BINDING_3"/>
    <property type="match status" value="1"/>
</dbReference>
<organism evidence="11 12">
    <name type="scientific">Staurois parvus</name>
    <dbReference type="NCBI Taxonomy" id="386267"/>
    <lineage>
        <taxon>Eukaryota</taxon>
        <taxon>Metazoa</taxon>
        <taxon>Chordata</taxon>
        <taxon>Craniata</taxon>
        <taxon>Vertebrata</taxon>
        <taxon>Euteleostomi</taxon>
        <taxon>Amphibia</taxon>
        <taxon>Batrachia</taxon>
        <taxon>Anura</taxon>
        <taxon>Neobatrachia</taxon>
        <taxon>Ranoidea</taxon>
        <taxon>Ranidae</taxon>
        <taxon>Staurois</taxon>
    </lineage>
</organism>
<keyword evidence="8" id="KW-0407">Ion channel</keyword>
<name>A0ABN9H4B1_9NEOB</name>
<dbReference type="Proteomes" id="UP001162483">
    <property type="component" value="Unassembled WGS sequence"/>
</dbReference>
<sequence>MRDVVGAATAGQTYYRSCMDSTIKYMNCYKIPRNVQNRVKMWYEYTWQSQGMLDESELMVQLPDKMRLDLAIDVNYNIVSKVALFQGCDRQMIYDMLKRLRSVVYLPGDYVCKKGEIGREMYIIKAGEVQVLGGPDGLTVLVSLKAGSVFGEISLLAVGGGNRRTANVVAHGFTNLFILDKKDLNDILTHYPESQKVLRRKAKKMLKNSSKPKMRVQHRRDSSTSFHPDPRLPNY</sequence>
<keyword evidence="2" id="KW-0813">Transport</keyword>
<dbReference type="PROSITE" id="PS00889">
    <property type="entry name" value="CNMP_BINDING_2"/>
    <property type="match status" value="1"/>
</dbReference>
<evidence type="ECO:0000313" key="11">
    <source>
        <dbReference type="EMBL" id="CAI9616571.1"/>
    </source>
</evidence>
<dbReference type="Gene3D" id="2.60.120.10">
    <property type="entry name" value="Jelly Rolls"/>
    <property type="match status" value="1"/>
</dbReference>
<accession>A0ABN9H4B1</accession>
<evidence type="ECO:0000259" key="10">
    <source>
        <dbReference type="PROSITE" id="PS50042"/>
    </source>
</evidence>
<dbReference type="PANTHER" id="PTHR45638:SF16">
    <property type="entry name" value="CYCLIC NUCLEOTIDE-GATED CATION CHANNEL BETA-1"/>
    <property type="match status" value="1"/>
</dbReference>
<evidence type="ECO:0000256" key="2">
    <source>
        <dbReference type="ARBA" id="ARBA00022448"/>
    </source>
</evidence>
<keyword evidence="7" id="KW-1071">Ligand-gated ion channel</keyword>
<dbReference type="EMBL" id="CATNWA010020083">
    <property type="protein sequence ID" value="CAI9616571.1"/>
    <property type="molecule type" value="Genomic_DNA"/>
</dbReference>
<dbReference type="InterPro" id="IPR018490">
    <property type="entry name" value="cNMP-bd_dom_sf"/>
</dbReference>
<evidence type="ECO:0000256" key="3">
    <source>
        <dbReference type="ARBA" id="ARBA00022692"/>
    </source>
</evidence>
<reference evidence="11" key="1">
    <citation type="submission" date="2023-05" db="EMBL/GenBank/DDBJ databases">
        <authorList>
            <person name="Stuckert A."/>
        </authorList>
    </citation>
    <scope>NUCLEOTIDE SEQUENCE</scope>
</reference>
<dbReference type="Pfam" id="PF00027">
    <property type="entry name" value="cNMP_binding"/>
    <property type="match status" value="1"/>
</dbReference>
<protein>
    <recommendedName>
        <fullName evidence="10">Cyclic nucleotide-binding domain-containing protein</fullName>
    </recommendedName>
</protein>
<evidence type="ECO:0000256" key="9">
    <source>
        <dbReference type="SAM" id="MobiDB-lite"/>
    </source>
</evidence>
<dbReference type="CDD" id="cd00038">
    <property type="entry name" value="CAP_ED"/>
    <property type="match status" value="1"/>
</dbReference>
<dbReference type="SUPFAM" id="SSF51206">
    <property type="entry name" value="cAMP-binding domain-like"/>
    <property type="match status" value="1"/>
</dbReference>
<dbReference type="InterPro" id="IPR014710">
    <property type="entry name" value="RmlC-like_jellyroll"/>
</dbReference>
<keyword evidence="6" id="KW-0472">Membrane</keyword>
<dbReference type="Gene3D" id="1.10.287.630">
    <property type="entry name" value="Helix hairpin bin"/>
    <property type="match status" value="1"/>
</dbReference>
<evidence type="ECO:0000256" key="7">
    <source>
        <dbReference type="ARBA" id="ARBA00023286"/>
    </source>
</evidence>
<evidence type="ECO:0000256" key="1">
    <source>
        <dbReference type="ARBA" id="ARBA00004141"/>
    </source>
</evidence>
<keyword evidence="4" id="KW-1133">Transmembrane helix</keyword>
<evidence type="ECO:0000256" key="8">
    <source>
        <dbReference type="ARBA" id="ARBA00023303"/>
    </source>
</evidence>
<comment type="caution">
    <text evidence="11">The sequence shown here is derived from an EMBL/GenBank/DDBJ whole genome shotgun (WGS) entry which is preliminary data.</text>
</comment>
<keyword evidence="3" id="KW-0812">Transmembrane</keyword>
<keyword evidence="12" id="KW-1185">Reference proteome</keyword>
<dbReference type="SMART" id="SM00100">
    <property type="entry name" value="cNMP"/>
    <property type="match status" value="1"/>
</dbReference>
<comment type="subcellular location">
    <subcellularLocation>
        <location evidence="1">Membrane</location>
        <topology evidence="1">Multi-pass membrane protein</topology>
    </subcellularLocation>
</comment>
<dbReference type="InterPro" id="IPR000595">
    <property type="entry name" value="cNMP-bd_dom"/>
</dbReference>
<gene>
    <name evidence="11" type="ORF">SPARVUS_LOCUS15405280</name>
</gene>
<keyword evidence="5" id="KW-0406">Ion transport</keyword>
<dbReference type="InterPro" id="IPR050866">
    <property type="entry name" value="CNG_cation_channel"/>
</dbReference>
<dbReference type="PROSITE" id="PS00888">
    <property type="entry name" value="CNMP_BINDING_1"/>
    <property type="match status" value="1"/>
</dbReference>
<evidence type="ECO:0000313" key="12">
    <source>
        <dbReference type="Proteomes" id="UP001162483"/>
    </source>
</evidence>
<feature type="compositionally biased region" description="Basic residues" evidence="9">
    <location>
        <begin position="204"/>
        <end position="218"/>
    </location>
</feature>